<organism evidence="5 6">
    <name type="scientific">Pythium oligandrum</name>
    <name type="common">Mycoparasitic fungus</name>
    <dbReference type="NCBI Taxonomy" id="41045"/>
    <lineage>
        <taxon>Eukaryota</taxon>
        <taxon>Sar</taxon>
        <taxon>Stramenopiles</taxon>
        <taxon>Oomycota</taxon>
        <taxon>Peronosporomycetes</taxon>
        <taxon>Pythiales</taxon>
        <taxon>Pythiaceae</taxon>
        <taxon>Pythium</taxon>
    </lineage>
</organism>
<comment type="similarity">
    <text evidence="1">Belongs to the V-ATPase D subunit family.</text>
</comment>
<dbReference type="Pfam" id="PF01813">
    <property type="entry name" value="ATP-synt_D"/>
    <property type="match status" value="1"/>
</dbReference>
<dbReference type="FunFam" id="1.10.287.3240:FF:000026">
    <property type="entry name" value="V-type h-atpase subunit"/>
    <property type="match status" value="1"/>
</dbReference>
<dbReference type="OrthoDB" id="7676488at2759"/>
<evidence type="ECO:0000256" key="3">
    <source>
        <dbReference type="ARBA" id="ARBA00023065"/>
    </source>
</evidence>
<dbReference type="InterPro" id="IPR002699">
    <property type="entry name" value="V_ATPase_D"/>
</dbReference>
<dbReference type="Proteomes" id="UP000794436">
    <property type="component" value="Unassembled WGS sequence"/>
</dbReference>
<sequence>MSAIQVAPTRMALTTFKGKRVAAKKGFELLKKKADALKMRFQAMLREIQKTKMAMATEASDAFFSLTQAQYAAGDFRTKVIESVTTAEIRLMNRIDNVAGVKLPVFTEVEVTREKTENIGLAGGGGKIQNCREKFRVLVRALIKLASLQTSFVTLDEALKVTNRRVNALDNVTIPRIEKTIDYIMRELDELEREDFVRIKKVQANKIVEEKKALAIRKAAAEAAEAAEANDVPSSPKPSATPAFDPNDPFADISADRDILAQYEPAADSDVIF</sequence>
<evidence type="ECO:0000256" key="4">
    <source>
        <dbReference type="SAM" id="MobiDB-lite"/>
    </source>
</evidence>
<protein>
    <recommendedName>
        <fullName evidence="7">Vacuolar ATP synthase subunit D</fullName>
    </recommendedName>
</protein>
<proteinExistence type="inferred from homology"/>
<gene>
    <name evidence="5" type="ORF">Poli38472_014806</name>
</gene>
<comment type="caution">
    <text evidence="5">The sequence shown here is derived from an EMBL/GenBank/DDBJ whole genome shotgun (WGS) entry which is preliminary data.</text>
</comment>
<evidence type="ECO:0000313" key="6">
    <source>
        <dbReference type="Proteomes" id="UP000794436"/>
    </source>
</evidence>
<dbReference type="EMBL" id="SPLM01000044">
    <property type="protein sequence ID" value="TMW63896.1"/>
    <property type="molecule type" value="Genomic_DNA"/>
</dbReference>
<dbReference type="PANTHER" id="PTHR11671">
    <property type="entry name" value="V-TYPE ATP SYNTHASE SUBUNIT D"/>
    <property type="match status" value="1"/>
</dbReference>
<name>A0A8K1CJK3_PYTOL</name>
<dbReference type="Gene3D" id="1.10.287.3240">
    <property type="match status" value="1"/>
</dbReference>
<keyword evidence="6" id="KW-1185">Reference proteome</keyword>
<dbReference type="AlphaFoldDB" id="A0A8K1CJK3"/>
<reference evidence="5" key="1">
    <citation type="submission" date="2019-03" db="EMBL/GenBank/DDBJ databases">
        <title>Long read genome sequence of the mycoparasitic Pythium oligandrum ATCC 38472 isolated from sugarbeet rhizosphere.</title>
        <authorList>
            <person name="Gaulin E."/>
        </authorList>
    </citation>
    <scope>NUCLEOTIDE SEQUENCE</scope>
    <source>
        <strain evidence="5">ATCC 38472_TT</strain>
    </source>
</reference>
<evidence type="ECO:0000256" key="1">
    <source>
        <dbReference type="ARBA" id="ARBA00005850"/>
    </source>
</evidence>
<keyword evidence="2" id="KW-0813">Transport</keyword>
<dbReference type="NCBIfam" id="TIGR00309">
    <property type="entry name" value="V_ATPase_subD"/>
    <property type="match status" value="1"/>
</dbReference>
<keyword evidence="3" id="KW-0406">Ion transport</keyword>
<accession>A0A8K1CJK3</accession>
<feature type="region of interest" description="Disordered" evidence="4">
    <location>
        <begin position="225"/>
        <end position="252"/>
    </location>
</feature>
<dbReference type="GO" id="GO:0046961">
    <property type="term" value="F:proton-transporting ATPase activity, rotational mechanism"/>
    <property type="evidence" value="ECO:0007669"/>
    <property type="project" value="InterPro"/>
</dbReference>
<evidence type="ECO:0000313" key="5">
    <source>
        <dbReference type="EMBL" id="TMW63896.1"/>
    </source>
</evidence>
<evidence type="ECO:0008006" key="7">
    <source>
        <dbReference type="Google" id="ProtNLM"/>
    </source>
</evidence>
<evidence type="ECO:0000256" key="2">
    <source>
        <dbReference type="ARBA" id="ARBA00022448"/>
    </source>
</evidence>